<proteinExistence type="inferred from homology"/>
<keyword evidence="5" id="KW-0548">Nucleotidyltransferase</keyword>
<dbReference type="GO" id="GO:0052689">
    <property type="term" value="F:carboxylic ester hydrolase activity"/>
    <property type="evidence" value="ECO:0007669"/>
    <property type="project" value="TreeGrafter"/>
</dbReference>
<dbReference type="Gene3D" id="3.40.50.1820">
    <property type="entry name" value="alpha/beta hydrolase"/>
    <property type="match status" value="1"/>
</dbReference>
<dbReference type="InterPro" id="IPR019826">
    <property type="entry name" value="Carboxylesterase_B_AS"/>
</dbReference>
<keyword evidence="6" id="KW-1185">Reference proteome</keyword>
<organism evidence="5 6">
    <name type="scientific">Pleurostoma richardsiae</name>
    <dbReference type="NCBI Taxonomy" id="41990"/>
    <lineage>
        <taxon>Eukaryota</taxon>
        <taxon>Fungi</taxon>
        <taxon>Dikarya</taxon>
        <taxon>Ascomycota</taxon>
        <taxon>Pezizomycotina</taxon>
        <taxon>Sordariomycetes</taxon>
        <taxon>Sordariomycetidae</taxon>
        <taxon>Calosphaeriales</taxon>
        <taxon>Pleurostomataceae</taxon>
        <taxon>Pleurostoma</taxon>
    </lineage>
</organism>
<dbReference type="Proteomes" id="UP001174694">
    <property type="component" value="Unassembled WGS sequence"/>
</dbReference>
<dbReference type="Pfam" id="PF00135">
    <property type="entry name" value="COesterase"/>
    <property type="match status" value="1"/>
</dbReference>
<name>A0AA38VVW3_9PEZI</name>
<sequence length="435" mass="46891">MNHGGGSSDPRYNLSFLVQTAAQAGLPFMSVSFNYRASMWGFLGGRQVLGTGNANLGLHDQRLALQWVQENIGGFGGDASRVTIWGGSSGADDVGFHLLAHGGRDEGLFRAAIMQSGSPVAQMANAIDSLQAMYDSLVAETGCTATADALDCLRGLAYETLNGAFEDEPDGTSPRMKAFSMASIDGDFIPTYSSLALKEGRFVKVPILTGVMTNEGSSSIPLDVRVWEDERGHLIDDLGFSDSVADRLMSLYEPVARQADDLLDPPVKAIVSLAEFRRIESLEGDLSINAADRLQCEAYADAGAGCYSFRFNAAIPTRLDPRLGVTHASEIAPLLQNAHGLGFAINPFSGANDNAAFRDMARLMGIMWAGFIVDLDPNAGLTEANGGSGLRWPKFSRARRERMVFNSTGPWVERDFARLEAMSFISDIQHSILDR</sequence>
<comment type="similarity">
    <text evidence="1 3">Belongs to the type-B carboxylesterase/lipase family.</text>
</comment>
<dbReference type="EC" id="3.1.1.-" evidence="3"/>
<dbReference type="InterPro" id="IPR029058">
    <property type="entry name" value="AB_hydrolase_fold"/>
</dbReference>
<dbReference type="PANTHER" id="PTHR43918">
    <property type="entry name" value="ACETYLCHOLINESTERASE"/>
    <property type="match status" value="1"/>
</dbReference>
<evidence type="ECO:0000259" key="4">
    <source>
        <dbReference type="Pfam" id="PF00135"/>
    </source>
</evidence>
<dbReference type="InterPro" id="IPR002018">
    <property type="entry name" value="CarbesteraseB"/>
</dbReference>
<dbReference type="SUPFAM" id="SSF53474">
    <property type="entry name" value="alpha/beta-Hydrolases"/>
    <property type="match status" value="1"/>
</dbReference>
<dbReference type="GO" id="GO:0016779">
    <property type="term" value="F:nucleotidyltransferase activity"/>
    <property type="evidence" value="ECO:0007669"/>
    <property type="project" value="UniProtKB-KW"/>
</dbReference>
<evidence type="ECO:0000256" key="3">
    <source>
        <dbReference type="RuleBase" id="RU361235"/>
    </source>
</evidence>
<reference evidence="5" key="1">
    <citation type="submission" date="2022-07" db="EMBL/GenBank/DDBJ databases">
        <title>Fungi with potential for degradation of polypropylene.</title>
        <authorList>
            <person name="Gostincar C."/>
        </authorList>
    </citation>
    <scope>NUCLEOTIDE SEQUENCE</scope>
    <source>
        <strain evidence="5">EXF-13308</strain>
    </source>
</reference>
<keyword evidence="2 3" id="KW-0378">Hydrolase</keyword>
<gene>
    <name evidence="5" type="ORF">NKR23_g2044</name>
</gene>
<protein>
    <recommendedName>
        <fullName evidence="3">Carboxylic ester hydrolase</fullName>
        <ecNumber evidence="3">3.1.1.-</ecNumber>
    </recommendedName>
</protein>
<dbReference type="EMBL" id="JANBVO010000003">
    <property type="protein sequence ID" value="KAJ9155739.1"/>
    <property type="molecule type" value="Genomic_DNA"/>
</dbReference>
<accession>A0AA38VVW3</accession>
<keyword evidence="5" id="KW-0808">Transferase</keyword>
<dbReference type="AlphaFoldDB" id="A0AA38VVW3"/>
<dbReference type="PANTHER" id="PTHR43918:SF4">
    <property type="entry name" value="CARBOXYLIC ESTER HYDROLASE"/>
    <property type="match status" value="1"/>
</dbReference>
<evidence type="ECO:0000313" key="5">
    <source>
        <dbReference type="EMBL" id="KAJ9155739.1"/>
    </source>
</evidence>
<dbReference type="PROSITE" id="PS00122">
    <property type="entry name" value="CARBOXYLESTERASE_B_1"/>
    <property type="match status" value="1"/>
</dbReference>
<evidence type="ECO:0000313" key="6">
    <source>
        <dbReference type="Proteomes" id="UP001174694"/>
    </source>
</evidence>
<comment type="caution">
    <text evidence="5">The sequence shown here is derived from an EMBL/GenBank/DDBJ whole genome shotgun (WGS) entry which is preliminary data.</text>
</comment>
<evidence type="ECO:0000256" key="1">
    <source>
        <dbReference type="ARBA" id="ARBA00005964"/>
    </source>
</evidence>
<feature type="domain" description="Carboxylesterase type B" evidence="4">
    <location>
        <begin position="27"/>
        <end position="403"/>
    </location>
</feature>
<dbReference type="InterPro" id="IPR050654">
    <property type="entry name" value="AChE-related_enzymes"/>
</dbReference>
<evidence type="ECO:0000256" key="2">
    <source>
        <dbReference type="ARBA" id="ARBA00022801"/>
    </source>
</evidence>